<reference evidence="1 2" key="1">
    <citation type="submission" date="2012-05" db="EMBL/GenBank/DDBJ databases">
        <authorList>
            <person name="Weinstock G."/>
            <person name="Sodergren E."/>
            <person name="Lobos E.A."/>
            <person name="Fulton L."/>
            <person name="Fulton R."/>
            <person name="Courtney L."/>
            <person name="Fronick C."/>
            <person name="O'Laughlin M."/>
            <person name="Godfrey J."/>
            <person name="Wilson R.M."/>
            <person name="Miner T."/>
            <person name="Farmer C."/>
            <person name="Delehaunty K."/>
            <person name="Cordes M."/>
            <person name="Minx P."/>
            <person name="Tomlinson C."/>
            <person name="Chen J."/>
            <person name="Wollam A."/>
            <person name="Pepin K.H."/>
            <person name="Bhonagiri V."/>
            <person name="Zhang X."/>
            <person name="Suruliraj S."/>
            <person name="Warren W."/>
            <person name="Mitreva M."/>
            <person name="Mardis E.R."/>
            <person name="Wilson R.K."/>
        </authorList>
    </citation>
    <scope>NUCLEOTIDE SEQUENCE [LARGE SCALE GENOMIC DNA]</scope>
    <source>
        <strain evidence="1 2">F0235</strain>
    </source>
</reference>
<evidence type="ECO:0000313" key="2">
    <source>
        <dbReference type="Proteomes" id="UP000010445"/>
    </source>
</evidence>
<organism evidence="1 2">
    <name type="scientific">Corynebacterium durum F0235</name>
    <dbReference type="NCBI Taxonomy" id="1035195"/>
    <lineage>
        <taxon>Bacteria</taxon>
        <taxon>Bacillati</taxon>
        <taxon>Actinomycetota</taxon>
        <taxon>Actinomycetes</taxon>
        <taxon>Mycobacteriales</taxon>
        <taxon>Corynebacteriaceae</taxon>
        <taxon>Corynebacterium</taxon>
    </lineage>
</organism>
<dbReference type="Proteomes" id="UP000010445">
    <property type="component" value="Unassembled WGS sequence"/>
</dbReference>
<gene>
    <name evidence="1" type="ORF">HMPREF9997_01559</name>
</gene>
<proteinExistence type="predicted"/>
<dbReference type="EMBL" id="AMEM01000018">
    <property type="protein sequence ID" value="EKX90344.1"/>
    <property type="molecule type" value="Genomic_DNA"/>
</dbReference>
<dbReference type="HOGENOM" id="CLU_1802867_0_0_11"/>
<evidence type="ECO:0000313" key="1">
    <source>
        <dbReference type="EMBL" id="EKX90344.1"/>
    </source>
</evidence>
<sequence>MAKVKDINLHVVPMYGQVQFFGEGDEYPEWGDEGVAVSSAAATFLGMPDVETCSVSLHIYDEYEEIADVFYESMIAIGMNGLEVAYVEASSEPGCDGIMGTWYSLPWLGEGVLKFVAPDGFVEAAPGFPVPRSVSAHVMPSDA</sequence>
<name>L1MHE3_9CORY</name>
<comment type="caution">
    <text evidence="1">The sequence shown here is derived from an EMBL/GenBank/DDBJ whole genome shotgun (WGS) entry which is preliminary data.</text>
</comment>
<protein>
    <submittedName>
        <fullName evidence="1">Uncharacterized protein</fullName>
    </submittedName>
</protein>
<accession>L1MHE3</accession>
<dbReference type="AlphaFoldDB" id="L1MHE3"/>
<keyword evidence="2" id="KW-1185">Reference proteome</keyword>
<dbReference type="RefSeq" id="WP_006063788.1">
    <property type="nucleotide sequence ID" value="NZ_KB290831.1"/>
</dbReference>